<dbReference type="Proteomes" id="UP000013173">
    <property type="component" value="Unassembled WGS sequence"/>
</dbReference>
<accession>N9PR49</accession>
<gene>
    <name evidence="1" type="ORF">F892_03079</name>
</gene>
<dbReference type="OrthoDB" id="9915813at2"/>
<dbReference type="GeneID" id="303682678"/>
<dbReference type="RefSeq" id="WP_005259467.1">
    <property type="nucleotide sequence ID" value="NZ_BMDR01000002.1"/>
</dbReference>
<protein>
    <submittedName>
        <fullName evidence="1">Uncharacterized protein</fullName>
    </submittedName>
</protein>
<reference evidence="1 2" key="1">
    <citation type="submission" date="2013-02" db="EMBL/GenBank/DDBJ databases">
        <title>The Genome Sequence of Acinetobacter sp. NIPH 2168.</title>
        <authorList>
            <consortium name="The Broad Institute Genome Sequencing Platform"/>
            <consortium name="The Broad Institute Genome Sequencing Center for Infectious Disease"/>
            <person name="Cerqueira G."/>
            <person name="Feldgarden M."/>
            <person name="Courvalin P."/>
            <person name="Perichon B."/>
            <person name="Grillot-Courvalin C."/>
            <person name="Clermont D."/>
            <person name="Rocha E."/>
            <person name="Yoon E.-J."/>
            <person name="Nemec A."/>
            <person name="Walker B."/>
            <person name="Young S.K."/>
            <person name="Zeng Q."/>
            <person name="Gargeya S."/>
            <person name="Fitzgerald M."/>
            <person name="Haas B."/>
            <person name="Abouelleil A."/>
            <person name="Alvarado L."/>
            <person name="Arachchi H.M."/>
            <person name="Berlin A.M."/>
            <person name="Chapman S.B."/>
            <person name="Dewar J."/>
            <person name="Goldberg J."/>
            <person name="Griggs A."/>
            <person name="Gujja S."/>
            <person name="Hansen M."/>
            <person name="Howarth C."/>
            <person name="Imamovic A."/>
            <person name="Larimer J."/>
            <person name="McCowan C."/>
            <person name="Murphy C."/>
            <person name="Neiman D."/>
            <person name="Pearson M."/>
            <person name="Priest M."/>
            <person name="Roberts A."/>
            <person name="Saif S."/>
            <person name="Shea T."/>
            <person name="Sisk P."/>
            <person name="Sykes S."/>
            <person name="Wortman J."/>
            <person name="Nusbaum C."/>
            <person name="Birren B."/>
        </authorList>
    </citation>
    <scope>NUCLEOTIDE SEQUENCE [LARGE SCALE GENOMIC DNA]</scope>
    <source>
        <strain evidence="1 2">NIPH 2168</strain>
    </source>
</reference>
<evidence type="ECO:0000313" key="2">
    <source>
        <dbReference type="Proteomes" id="UP000013173"/>
    </source>
</evidence>
<keyword evidence="2" id="KW-1185">Reference proteome</keyword>
<proteinExistence type="predicted"/>
<comment type="caution">
    <text evidence="1">The sequence shown here is derived from an EMBL/GenBank/DDBJ whole genome shotgun (WGS) entry which is preliminary data.</text>
</comment>
<name>N9PR49_9GAMM</name>
<dbReference type="EMBL" id="APRW01000014">
    <property type="protein sequence ID" value="ENX20156.1"/>
    <property type="molecule type" value="Genomic_DNA"/>
</dbReference>
<sequence>MPDSNILKFFNQNTEEQETQRTSLKVEFNGVKIEMDVYGSDISGINNFLESCLKTVSLNLPG</sequence>
<dbReference type="AlphaFoldDB" id="N9PR49"/>
<evidence type="ECO:0000313" key="1">
    <source>
        <dbReference type="EMBL" id="ENX20156.1"/>
    </source>
</evidence>
<organism evidence="1 2">
    <name type="scientific">Acinetobacter vivianii</name>
    <dbReference type="NCBI Taxonomy" id="1776742"/>
    <lineage>
        <taxon>Bacteria</taxon>
        <taxon>Pseudomonadati</taxon>
        <taxon>Pseudomonadota</taxon>
        <taxon>Gammaproteobacteria</taxon>
        <taxon>Moraxellales</taxon>
        <taxon>Moraxellaceae</taxon>
        <taxon>Acinetobacter</taxon>
    </lineage>
</organism>
<dbReference type="HOGENOM" id="CLU_2893643_0_0_6"/>